<keyword evidence="3 4" id="KW-0560">Oxidoreductase</keyword>
<keyword evidence="6" id="KW-1185">Reference proteome</keyword>
<dbReference type="EMBL" id="JAUFPX010000002">
    <property type="protein sequence ID" value="MDN3590053.1"/>
    <property type="molecule type" value="Genomic_DNA"/>
</dbReference>
<dbReference type="PANTHER" id="PTHR11592:SF78">
    <property type="entry name" value="GLUTATHIONE PEROXIDASE"/>
    <property type="match status" value="1"/>
</dbReference>
<evidence type="ECO:0000313" key="6">
    <source>
        <dbReference type="Proteomes" id="UP001224644"/>
    </source>
</evidence>
<evidence type="ECO:0000256" key="4">
    <source>
        <dbReference type="RuleBase" id="RU000499"/>
    </source>
</evidence>
<dbReference type="RefSeq" id="WP_238221383.1">
    <property type="nucleotide sequence ID" value="NZ_BPQD01000001.1"/>
</dbReference>
<dbReference type="PRINTS" id="PR01011">
    <property type="entry name" value="GLUTPROXDASE"/>
</dbReference>
<dbReference type="InterPro" id="IPR029759">
    <property type="entry name" value="GPX_AS"/>
</dbReference>
<dbReference type="SUPFAM" id="SSF52833">
    <property type="entry name" value="Thioredoxin-like"/>
    <property type="match status" value="1"/>
</dbReference>
<dbReference type="Pfam" id="PF00255">
    <property type="entry name" value="GSHPx"/>
    <property type="match status" value="1"/>
</dbReference>
<organism evidence="5 6">
    <name type="scientific">Methylobacterium adhaesivum</name>
    <dbReference type="NCBI Taxonomy" id="333297"/>
    <lineage>
        <taxon>Bacteria</taxon>
        <taxon>Pseudomonadati</taxon>
        <taxon>Pseudomonadota</taxon>
        <taxon>Alphaproteobacteria</taxon>
        <taxon>Hyphomicrobiales</taxon>
        <taxon>Methylobacteriaceae</taxon>
        <taxon>Methylobacterium</taxon>
    </lineage>
</organism>
<protein>
    <recommendedName>
        <fullName evidence="4">Glutathione peroxidase</fullName>
    </recommendedName>
</protein>
<dbReference type="InterPro" id="IPR036249">
    <property type="entry name" value="Thioredoxin-like_sf"/>
</dbReference>
<dbReference type="GO" id="GO:0004601">
    <property type="term" value="F:peroxidase activity"/>
    <property type="evidence" value="ECO:0007669"/>
    <property type="project" value="UniProtKB-KW"/>
</dbReference>
<evidence type="ECO:0000313" key="5">
    <source>
        <dbReference type="EMBL" id="MDN3590053.1"/>
    </source>
</evidence>
<name>A0ABT8BDT1_9HYPH</name>
<proteinExistence type="inferred from homology"/>
<reference evidence="6" key="1">
    <citation type="journal article" date="2019" name="Int. J. Syst. Evol. Microbiol.">
        <title>The Global Catalogue of Microorganisms (GCM) 10K type strain sequencing project: providing services to taxonomists for standard genome sequencing and annotation.</title>
        <authorList>
            <consortium name="The Broad Institute Genomics Platform"/>
            <consortium name="The Broad Institute Genome Sequencing Center for Infectious Disease"/>
            <person name="Wu L."/>
            <person name="Ma J."/>
        </authorList>
    </citation>
    <scope>NUCLEOTIDE SEQUENCE [LARGE SCALE GENOMIC DNA]</scope>
    <source>
        <strain evidence="6">CECT 7069</strain>
    </source>
</reference>
<evidence type="ECO:0000256" key="1">
    <source>
        <dbReference type="ARBA" id="ARBA00006926"/>
    </source>
</evidence>
<comment type="caution">
    <text evidence="5">The sequence shown here is derived from an EMBL/GenBank/DDBJ whole genome shotgun (WGS) entry which is preliminary data.</text>
</comment>
<comment type="similarity">
    <text evidence="1 4">Belongs to the glutathione peroxidase family.</text>
</comment>
<gene>
    <name evidence="5" type="ORF">QWZ12_05425</name>
</gene>
<dbReference type="PROSITE" id="PS51355">
    <property type="entry name" value="GLUTATHIONE_PEROXID_3"/>
    <property type="match status" value="1"/>
</dbReference>
<dbReference type="Proteomes" id="UP001224644">
    <property type="component" value="Unassembled WGS sequence"/>
</dbReference>
<sequence>MPSSPFGTPGRREALMLLGAALALGPRAARAGDTPTSEIRAGAFSFEKPEGGSLALADLAGKPILVVNTATACGYAGQFVGLQGLWTRFGARGLTVVAVPSPDFGNQEPLDGLAIAEAARKNHGVTFPIMAKVHVKGPQAHPFYRWAAAEKPGATPGWNFHKYLVGRDGRLLAAYPHTLEPTDPRLVTAIAAELPGA</sequence>
<dbReference type="CDD" id="cd00340">
    <property type="entry name" value="GSH_Peroxidase"/>
    <property type="match status" value="1"/>
</dbReference>
<dbReference type="InterPro" id="IPR000889">
    <property type="entry name" value="Glutathione_peroxidase"/>
</dbReference>
<evidence type="ECO:0000256" key="2">
    <source>
        <dbReference type="ARBA" id="ARBA00022559"/>
    </source>
</evidence>
<accession>A0ABT8BDT1</accession>
<keyword evidence="2 4" id="KW-0575">Peroxidase</keyword>
<dbReference type="PANTHER" id="PTHR11592">
    <property type="entry name" value="GLUTATHIONE PEROXIDASE"/>
    <property type="match status" value="1"/>
</dbReference>
<dbReference type="Gene3D" id="3.40.30.10">
    <property type="entry name" value="Glutaredoxin"/>
    <property type="match status" value="1"/>
</dbReference>
<evidence type="ECO:0000256" key="3">
    <source>
        <dbReference type="ARBA" id="ARBA00023002"/>
    </source>
</evidence>
<dbReference type="PROSITE" id="PS00460">
    <property type="entry name" value="GLUTATHIONE_PEROXID_1"/>
    <property type="match status" value="1"/>
</dbReference>